<name>A0AAN9PE31_CLITE</name>
<dbReference type="AlphaFoldDB" id="A0AAN9PE31"/>
<protein>
    <submittedName>
        <fullName evidence="1">Uncharacterized protein</fullName>
    </submittedName>
</protein>
<organism evidence="1 2">
    <name type="scientific">Clitoria ternatea</name>
    <name type="common">Butterfly pea</name>
    <dbReference type="NCBI Taxonomy" id="43366"/>
    <lineage>
        <taxon>Eukaryota</taxon>
        <taxon>Viridiplantae</taxon>
        <taxon>Streptophyta</taxon>
        <taxon>Embryophyta</taxon>
        <taxon>Tracheophyta</taxon>
        <taxon>Spermatophyta</taxon>
        <taxon>Magnoliopsida</taxon>
        <taxon>eudicotyledons</taxon>
        <taxon>Gunneridae</taxon>
        <taxon>Pentapetalae</taxon>
        <taxon>rosids</taxon>
        <taxon>fabids</taxon>
        <taxon>Fabales</taxon>
        <taxon>Fabaceae</taxon>
        <taxon>Papilionoideae</taxon>
        <taxon>50 kb inversion clade</taxon>
        <taxon>NPAAA clade</taxon>
        <taxon>indigoferoid/millettioid clade</taxon>
        <taxon>Phaseoleae</taxon>
        <taxon>Clitoria</taxon>
    </lineage>
</organism>
<comment type="caution">
    <text evidence="1">The sequence shown here is derived from an EMBL/GenBank/DDBJ whole genome shotgun (WGS) entry which is preliminary data.</text>
</comment>
<gene>
    <name evidence="1" type="ORF">RJT34_16902</name>
</gene>
<evidence type="ECO:0000313" key="1">
    <source>
        <dbReference type="EMBL" id="KAK7294019.1"/>
    </source>
</evidence>
<reference evidence="1 2" key="1">
    <citation type="submission" date="2024-01" db="EMBL/GenBank/DDBJ databases">
        <title>The genomes of 5 underutilized Papilionoideae crops provide insights into root nodulation and disease resistance.</title>
        <authorList>
            <person name="Yuan L."/>
        </authorList>
    </citation>
    <scope>NUCLEOTIDE SEQUENCE [LARGE SCALE GENOMIC DNA]</scope>
    <source>
        <strain evidence="1">LY-2023</strain>
        <tissue evidence="1">Leaf</tissue>
    </source>
</reference>
<dbReference type="Proteomes" id="UP001359559">
    <property type="component" value="Unassembled WGS sequence"/>
</dbReference>
<sequence length="107" mass="12340">MLPLPGFLRSRNPENLPTLSDRYLEALGIPKTKYLFSYAICKWNEHKCLFPRSFLPRLEFGLHAVLPLYISLSSFSISESLELFYLFTSTNTSLFASNNATRVCCFY</sequence>
<evidence type="ECO:0000313" key="2">
    <source>
        <dbReference type="Proteomes" id="UP001359559"/>
    </source>
</evidence>
<accession>A0AAN9PE31</accession>
<keyword evidence="2" id="KW-1185">Reference proteome</keyword>
<proteinExistence type="predicted"/>
<dbReference type="EMBL" id="JAYKXN010000004">
    <property type="protein sequence ID" value="KAK7294019.1"/>
    <property type="molecule type" value="Genomic_DNA"/>
</dbReference>